<dbReference type="PANTHER" id="PTHR47268:SF4">
    <property type="entry name" value="ACYLPHOSPHATASE"/>
    <property type="match status" value="1"/>
</dbReference>
<dbReference type="RefSeq" id="WP_006627076.1">
    <property type="nucleotide sequence ID" value="NZ_ADFR01000007.1"/>
</dbReference>
<evidence type="ECO:0000259" key="7">
    <source>
        <dbReference type="PROSITE" id="PS51160"/>
    </source>
</evidence>
<dbReference type="Gene3D" id="3.30.70.100">
    <property type="match status" value="1"/>
</dbReference>
<comment type="catalytic activity">
    <reaction evidence="4 5">
        <text>an acyl phosphate + H2O = a carboxylate + phosphate + H(+)</text>
        <dbReference type="Rhea" id="RHEA:14965"/>
        <dbReference type="ChEBI" id="CHEBI:15377"/>
        <dbReference type="ChEBI" id="CHEBI:15378"/>
        <dbReference type="ChEBI" id="CHEBI:29067"/>
        <dbReference type="ChEBI" id="CHEBI:43474"/>
        <dbReference type="ChEBI" id="CHEBI:59918"/>
        <dbReference type="EC" id="3.6.1.7"/>
    </reaction>
</comment>
<dbReference type="InterPro" id="IPR020456">
    <property type="entry name" value="Acylphosphatase"/>
</dbReference>
<evidence type="ECO:0000313" key="9">
    <source>
        <dbReference type="Proteomes" id="UP000005017"/>
    </source>
</evidence>
<feature type="active site" evidence="5">
    <location>
        <position position="18"/>
    </location>
</feature>
<reference evidence="9" key="1">
    <citation type="submission" date="2009-12" db="EMBL/GenBank/DDBJ databases">
        <title>Sequence of Clostridiales genomosp. BVAB3 str. UPII9-5.</title>
        <authorList>
            <person name="Madupu R."/>
            <person name="Durkin A.S."/>
            <person name="Torralba M."/>
            <person name="Methe B."/>
            <person name="Sutton G.G."/>
            <person name="Strausberg R.L."/>
            <person name="Nelson K.E."/>
        </authorList>
    </citation>
    <scope>NUCLEOTIDE SEQUENCE [LARGE SCALE GENOMIC DNA]</scope>
    <source>
        <strain evidence="9">W1219</strain>
    </source>
</reference>
<feature type="active site" evidence="5">
    <location>
        <position position="36"/>
    </location>
</feature>
<evidence type="ECO:0000256" key="1">
    <source>
        <dbReference type="ARBA" id="ARBA00005614"/>
    </source>
</evidence>
<evidence type="ECO:0000256" key="2">
    <source>
        <dbReference type="ARBA" id="ARBA00012150"/>
    </source>
</evidence>
<evidence type="ECO:0000256" key="5">
    <source>
        <dbReference type="PROSITE-ProRule" id="PRU00520"/>
    </source>
</evidence>
<dbReference type="Pfam" id="PF00708">
    <property type="entry name" value="Acylphosphatase"/>
    <property type="match status" value="1"/>
</dbReference>
<dbReference type="PROSITE" id="PS00150">
    <property type="entry name" value="ACYLPHOSPHATASE_1"/>
    <property type="match status" value="1"/>
</dbReference>
<evidence type="ECO:0000313" key="8">
    <source>
        <dbReference type="EMBL" id="EFC05744.1"/>
    </source>
</evidence>
<dbReference type="PANTHER" id="PTHR47268">
    <property type="entry name" value="ACYLPHOSPHATASE"/>
    <property type="match status" value="1"/>
</dbReference>
<dbReference type="SUPFAM" id="SSF54975">
    <property type="entry name" value="Acylphosphatase/BLUF domain-like"/>
    <property type="match status" value="1"/>
</dbReference>
<dbReference type="OrthoDB" id="9808093at2"/>
<dbReference type="PROSITE" id="PS51160">
    <property type="entry name" value="ACYLPHOSPHATASE_3"/>
    <property type="match status" value="1"/>
</dbReference>
<evidence type="ECO:0000256" key="3">
    <source>
        <dbReference type="ARBA" id="ARBA00015991"/>
    </source>
</evidence>
<dbReference type="AlphaFoldDB" id="D2MNX5"/>
<dbReference type="STRING" id="679192.HMPREF9013_0668"/>
<feature type="domain" description="Acylphosphatase-like" evidence="7">
    <location>
        <begin position="3"/>
        <end position="90"/>
    </location>
</feature>
<comment type="caution">
    <text evidence="8">The sequence shown here is derived from an EMBL/GenBank/DDBJ whole genome shotgun (WGS) entry which is preliminary data.</text>
</comment>
<comment type="similarity">
    <text evidence="1 6">Belongs to the acylphosphatase family.</text>
</comment>
<name>D2MNX5_9FIRM</name>
<dbReference type="EMBL" id="ADFR01000007">
    <property type="protein sequence ID" value="EFC05744.1"/>
    <property type="molecule type" value="Genomic_DNA"/>
</dbReference>
<keyword evidence="9" id="KW-1185">Reference proteome</keyword>
<dbReference type="GO" id="GO:0003998">
    <property type="term" value="F:acylphosphatase activity"/>
    <property type="evidence" value="ECO:0007669"/>
    <property type="project" value="UniProtKB-EC"/>
</dbReference>
<organism evidence="8 9">
    <name type="scientific">Bulleidia extructa W1219</name>
    <dbReference type="NCBI Taxonomy" id="679192"/>
    <lineage>
        <taxon>Bacteria</taxon>
        <taxon>Bacillati</taxon>
        <taxon>Bacillota</taxon>
        <taxon>Erysipelotrichia</taxon>
        <taxon>Erysipelotrichales</taxon>
        <taxon>Erysipelotrichaceae</taxon>
        <taxon>Bulleidia</taxon>
    </lineage>
</organism>
<evidence type="ECO:0000256" key="4">
    <source>
        <dbReference type="ARBA" id="ARBA00047645"/>
    </source>
</evidence>
<dbReference type="EC" id="3.6.1.7" evidence="2 5"/>
<dbReference type="Proteomes" id="UP000005017">
    <property type="component" value="Unassembled WGS sequence"/>
</dbReference>
<proteinExistence type="inferred from homology"/>
<gene>
    <name evidence="8" type="ORF">HMPREF9013_0668</name>
</gene>
<dbReference type="InterPro" id="IPR017968">
    <property type="entry name" value="Acylphosphatase_CS"/>
</dbReference>
<dbReference type="eggNOG" id="COG1254">
    <property type="taxonomic scope" value="Bacteria"/>
</dbReference>
<dbReference type="InterPro" id="IPR001792">
    <property type="entry name" value="Acylphosphatase-like_dom"/>
</dbReference>
<evidence type="ECO:0000256" key="6">
    <source>
        <dbReference type="RuleBase" id="RU004168"/>
    </source>
</evidence>
<keyword evidence="5 8" id="KW-0378">Hydrolase</keyword>
<protein>
    <recommendedName>
        <fullName evidence="3 5">acylphosphatase</fullName>
        <ecNumber evidence="2 5">3.6.1.7</ecNumber>
    </recommendedName>
</protein>
<dbReference type="InterPro" id="IPR036046">
    <property type="entry name" value="Acylphosphatase-like_dom_sf"/>
</dbReference>
<sequence length="90" mass="10505">MKRYYGIVSGRVQGVGFRYFCQYNALRLDLTGSVKNLSNGNVEFYIQGDESKILIFLDRIQRGDGRFIQVEDYQIKEMDPVLNEKGFGYY</sequence>
<accession>D2MNX5</accession>